<gene>
    <name evidence="5" type="ORF">PV09_07220</name>
</gene>
<comment type="similarity">
    <text evidence="1">Belongs to the peptidase S33 family.</text>
</comment>
<organism evidence="5 6">
    <name type="scientific">Verruconis gallopava</name>
    <dbReference type="NCBI Taxonomy" id="253628"/>
    <lineage>
        <taxon>Eukaryota</taxon>
        <taxon>Fungi</taxon>
        <taxon>Dikarya</taxon>
        <taxon>Ascomycota</taxon>
        <taxon>Pezizomycotina</taxon>
        <taxon>Dothideomycetes</taxon>
        <taxon>Pleosporomycetidae</taxon>
        <taxon>Venturiales</taxon>
        <taxon>Sympoventuriaceae</taxon>
        <taxon>Verruconis</taxon>
    </lineage>
</organism>
<dbReference type="InterPro" id="IPR010497">
    <property type="entry name" value="Epoxide_hydro_N"/>
</dbReference>
<evidence type="ECO:0000256" key="3">
    <source>
        <dbReference type="PIRSR" id="PIRSR001112-1"/>
    </source>
</evidence>
<dbReference type="Proteomes" id="UP000053259">
    <property type="component" value="Unassembled WGS sequence"/>
</dbReference>
<proteinExistence type="inferred from homology"/>
<dbReference type="GO" id="GO:0097176">
    <property type="term" value="P:epoxide metabolic process"/>
    <property type="evidence" value="ECO:0007669"/>
    <property type="project" value="TreeGrafter"/>
</dbReference>
<dbReference type="HOGENOM" id="CLU_019414_0_0_1"/>
<feature type="active site" description="Proton donor" evidence="3">
    <location>
        <position position="317"/>
    </location>
</feature>
<feature type="domain" description="Epoxide hydrolase N-terminal" evidence="4">
    <location>
        <begin position="14"/>
        <end position="130"/>
    </location>
</feature>
<sequence>MAFDSTPLKAKLQPKPFKAHVSDEELENFKALLKASRIGPKTYENQVSDVKDLAGWGITRDWLEAAKDLWLNRYDWRKTEARINTFNNYTVEIEDGGFQFRIHFVALFSKKADAVPLLAMHGWPGSFLEFLAALDEFRNKYTEDTLPVHVVVPSLPGYGYSNGPPLDRDFGLENAAKLMDQLMVGLGFEDGYIAQGGDLGSFLSRILAVEHPSCKAAHLNLVSGVGPESEAESKEWDPADLKRMSDFAYMGTAYGREHGTRPATIGLVLSSNPIALLAWVGEKFHQWTDQTPPTEEILDSATLYWLTDTFPRSIYPYRQFFGPTPKLFHPDPAYHVKKPLGYSKCPKEIMPLPPKAVARTGNLVWQREHAEGGHFAAMEKPAQFVEDMEEFVREVWPRAIDPGC</sequence>
<evidence type="ECO:0000256" key="2">
    <source>
        <dbReference type="ARBA" id="ARBA00022801"/>
    </source>
</evidence>
<dbReference type="OrthoDB" id="7130006at2759"/>
<dbReference type="Pfam" id="PF06441">
    <property type="entry name" value="EHN"/>
    <property type="match status" value="1"/>
</dbReference>
<evidence type="ECO:0000259" key="4">
    <source>
        <dbReference type="Pfam" id="PF06441"/>
    </source>
</evidence>
<feature type="active site" description="Nucleophile" evidence="3">
    <location>
        <position position="198"/>
    </location>
</feature>
<dbReference type="Gene3D" id="3.40.50.1820">
    <property type="entry name" value="alpha/beta hydrolase"/>
    <property type="match status" value="1"/>
</dbReference>
<protein>
    <recommendedName>
        <fullName evidence="4">Epoxide hydrolase N-terminal domain-containing protein</fullName>
    </recommendedName>
</protein>
<dbReference type="GeneID" id="27315193"/>
<dbReference type="GO" id="GO:0004301">
    <property type="term" value="F:epoxide hydrolase activity"/>
    <property type="evidence" value="ECO:0007669"/>
    <property type="project" value="TreeGrafter"/>
</dbReference>
<dbReference type="STRING" id="253628.A0A0D2A3S0"/>
<dbReference type="PANTHER" id="PTHR21661:SF39">
    <property type="entry name" value="HYDROLASE, PUTATIVE (AFU_ORTHOLOGUE AFUA_3G08960)-RELATED"/>
    <property type="match status" value="1"/>
</dbReference>
<keyword evidence="6" id="KW-1185">Reference proteome</keyword>
<dbReference type="InParanoid" id="A0A0D2A3S0"/>
<feature type="active site" description="Proton donor" evidence="3">
    <location>
        <position position="374"/>
    </location>
</feature>
<evidence type="ECO:0000313" key="5">
    <source>
        <dbReference type="EMBL" id="KIW01463.1"/>
    </source>
</evidence>
<dbReference type="SUPFAM" id="SSF53474">
    <property type="entry name" value="alpha/beta-Hydrolases"/>
    <property type="match status" value="1"/>
</dbReference>
<dbReference type="EMBL" id="KN847555">
    <property type="protein sequence ID" value="KIW01463.1"/>
    <property type="molecule type" value="Genomic_DNA"/>
</dbReference>
<dbReference type="InterPro" id="IPR000639">
    <property type="entry name" value="Epox_hydrolase-like"/>
</dbReference>
<name>A0A0D2A3S0_9PEZI</name>
<dbReference type="PIRSF" id="PIRSF001112">
    <property type="entry name" value="Epoxide_hydrolase"/>
    <property type="match status" value="1"/>
</dbReference>
<reference evidence="5 6" key="1">
    <citation type="submission" date="2015-01" db="EMBL/GenBank/DDBJ databases">
        <title>The Genome Sequence of Ochroconis gallopava CBS43764.</title>
        <authorList>
            <consortium name="The Broad Institute Genomics Platform"/>
            <person name="Cuomo C."/>
            <person name="de Hoog S."/>
            <person name="Gorbushina A."/>
            <person name="Stielow B."/>
            <person name="Teixiera M."/>
            <person name="Abouelleil A."/>
            <person name="Chapman S.B."/>
            <person name="Priest M."/>
            <person name="Young S.K."/>
            <person name="Wortman J."/>
            <person name="Nusbaum C."/>
            <person name="Birren B."/>
        </authorList>
    </citation>
    <scope>NUCLEOTIDE SEQUENCE [LARGE SCALE GENOMIC DNA]</scope>
    <source>
        <strain evidence="5 6">CBS 43764</strain>
    </source>
</reference>
<evidence type="ECO:0000313" key="6">
    <source>
        <dbReference type="Proteomes" id="UP000053259"/>
    </source>
</evidence>
<dbReference type="AlphaFoldDB" id="A0A0D2A3S0"/>
<evidence type="ECO:0000256" key="1">
    <source>
        <dbReference type="ARBA" id="ARBA00010088"/>
    </source>
</evidence>
<dbReference type="PANTHER" id="PTHR21661">
    <property type="entry name" value="EPOXIDE HYDROLASE 1-RELATED"/>
    <property type="match status" value="1"/>
</dbReference>
<dbReference type="InterPro" id="IPR029058">
    <property type="entry name" value="AB_hydrolase_fold"/>
</dbReference>
<accession>A0A0D2A3S0</accession>
<dbReference type="VEuPathDB" id="FungiDB:PV09_07220"/>
<dbReference type="RefSeq" id="XP_016211332.1">
    <property type="nucleotide sequence ID" value="XM_016360960.1"/>
</dbReference>
<dbReference type="PRINTS" id="PR00412">
    <property type="entry name" value="EPOXHYDRLASE"/>
</dbReference>
<dbReference type="InterPro" id="IPR016292">
    <property type="entry name" value="Epoxide_hydrolase"/>
</dbReference>
<keyword evidence="2" id="KW-0378">Hydrolase</keyword>